<feature type="domain" description="Apple" evidence="2">
    <location>
        <begin position="147"/>
        <end position="188"/>
    </location>
</feature>
<dbReference type="InterPro" id="IPR003609">
    <property type="entry name" value="Pan_app"/>
</dbReference>
<keyword evidence="4" id="KW-1185">Reference proteome</keyword>
<keyword evidence="1" id="KW-0732">Signal</keyword>
<feature type="signal peptide" evidence="1">
    <location>
        <begin position="1"/>
        <end position="21"/>
    </location>
</feature>
<evidence type="ECO:0000313" key="4">
    <source>
        <dbReference type="Proteomes" id="UP000604046"/>
    </source>
</evidence>
<evidence type="ECO:0000313" key="3">
    <source>
        <dbReference type="EMBL" id="CAE7521070.1"/>
    </source>
</evidence>
<accession>A0A812T668</accession>
<dbReference type="AlphaFoldDB" id="A0A812T668"/>
<organism evidence="3 4">
    <name type="scientific">Symbiodinium natans</name>
    <dbReference type="NCBI Taxonomy" id="878477"/>
    <lineage>
        <taxon>Eukaryota</taxon>
        <taxon>Sar</taxon>
        <taxon>Alveolata</taxon>
        <taxon>Dinophyceae</taxon>
        <taxon>Suessiales</taxon>
        <taxon>Symbiodiniaceae</taxon>
        <taxon>Symbiodinium</taxon>
    </lineage>
</organism>
<name>A0A812T668_9DINO</name>
<proteinExistence type="predicted"/>
<evidence type="ECO:0000259" key="2">
    <source>
        <dbReference type="Pfam" id="PF14295"/>
    </source>
</evidence>
<protein>
    <recommendedName>
        <fullName evidence="2">Apple domain-containing protein</fullName>
    </recommendedName>
</protein>
<sequence>MAMVRAPWGWLALVVAFVAEAGYSSLGKGTVWVEEGSDLGRVLFEQYTHPGDHGTGGACANFCDATEQCNGFAICDGPPITCWLKSKEVPDPASEATKSKSGCTSFYYVNDTDVNDTETRSPMPPATYVGLGNDIVWVDEGCDLGYSTFDLSSSPNDGTPGACAHHCDAMPGCTGFAKCHGRTRCWMKYKEVANPASEPTRSVSTCTSFYKVTNGSDTSNDTAFTCHAAPQAGAALAVVLAVIMTA</sequence>
<feature type="chain" id="PRO_5032972961" description="Apple domain-containing protein" evidence="1">
    <location>
        <begin position="22"/>
        <end position="246"/>
    </location>
</feature>
<feature type="domain" description="Apple" evidence="2">
    <location>
        <begin position="53"/>
        <end position="85"/>
    </location>
</feature>
<gene>
    <name evidence="3" type="ORF">SNAT2548_LOCUS29165</name>
</gene>
<dbReference type="EMBL" id="CAJNDS010002546">
    <property type="protein sequence ID" value="CAE7521070.1"/>
    <property type="molecule type" value="Genomic_DNA"/>
</dbReference>
<dbReference type="Proteomes" id="UP000604046">
    <property type="component" value="Unassembled WGS sequence"/>
</dbReference>
<reference evidence="3" key="1">
    <citation type="submission" date="2021-02" db="EMBL/GenBank/DDBJ databases">
        <authorList>
            <person name="Dougan E. K."/>
            <person name="Rhodes N."/>
            <person name="Thang M."/>
            <person name="Chan C."/>
        </authorList>
    </citation>
    <scope>NUCLEOTIDE SEQUENCE</scope>
</reference>
<evidence type="ECO:0000256" key="1">
    <source>
        <dbReference type="SAM" id="SignalP"/>
    </source>
</evidence>
<comment type="caution">
    <text evidence="3">The sequence shown here is derived from an EMBL/GenBank/DDBJ whole genome shotgun (WGS) entry which is preliminary data.</text>
</comment>
<dbReference type="Pfam" id="PF14295">
    <property type="entry name" value="PAN_4"/>
    <property type="match status" value="2"/>
</dbReference>